<dbReference type="GO" id="GO:0003677">
    <property type="term" value="F:DNA binding"/>
    <property type="evidence" value="ECO:0007669"/>
    <property type="project" value="UniProtKB-KW"/>
</dbReference>
<dbReference type="SUPFAM" id="SSF48008">
    <property type="entry name" value="GntR ligand-binding domain-like"/>
    <property type="match status" value="1"/>
</dbReference>
<dbReference type="EMBL" id="JAUSVR010000001">
    <property type="protein sequence ID" value="MDQ0509156.1"/>
    <property type="molecule type" value="Genomic_DNA"/>
</dbReference>
<dbReference type="SMART" id="SM00895">
    <property type="entry name" value="FCD"/>
    <property type="match status" value="1"/>
</dbReference>
<dbReference type="InterPro" id="IPR011711">
    <property type="entry name" value="GntR_C"/>
</dbReference>
<keyword evidence="7" id="KW-1185">Reference proteome</keyword>
<keyword evidence="3" id="KW-0804">Transcription</keyword>
<dbReference type="PROSITE" id="PS50949">
    <property type="entry name" value="HTH_GNTR"/>
    <property type="match status" value="1"/>
</dbReference>
<protein>
    <submittedName>
        <fullName evidence="6">DNA-binding GntR family transcriptional regulator</fullName>
    </submittedName>
</protein>
<organism evidence="6 7">
    <name type="scientific">Ancylobacter amanitiformis</name>
    <dbReference type="NCBI Taxonomy" id="217069"/>
    <lineage>
        <taxon>Bacteria</taxon>
        <taxon>Pseudomonadati</taxon>
        <taxon>Pseudomonadota</taxon>
        <taxon>Alphaproteobacteria</taxon>
        <taxon>Hyphomicrobiales</taxon>
        <taxon>Xanthobacteraceae</taxon>
        <taxon>Ancylobacter</taxon>
    </lineage>
</organism>
<name>A0ABU0LKC8_9HYPH</name>
<comment type="caution">
    <text evidence="6">The sequence shown here is derived from an EMBL/GenBank/DDBJ whole genome shotgun (WGS) entry which is preliminary data.</text>
</comment>
<evidence type="ECO:0000256" key="3">
    <source>
        <dbReference type="ARBA" id="ARBA00023163"/>
    </source>
</evidence>
<dbReference type="PANTHER" id="PTHR43537:SF51">
    <property type="entry name" value="HTH-TYPE TRANSCRIPTIONAL REGULATOR LGOR-RELATED"/>
    <property type="match status" value="1"/>
</dbReference>
<accession>A0ABU0LKC8</accession>
<feature type="region of interest" description="Disordered" evidence="4">
    <location>
        <begin position="294"/>
        <end position="320"/>
    </location>
</feature>
<dbReference type="RefSeq" id="WP_306887842.1">
    <property type="nucleotide sequence ID" value="NZ_JAUSVR010000001.1"/>
</dbReference>
<dbReference type="InterPro" id="IPR036388">
    <property type="entry name" value="WH-like_DNA-bd_sf"/>
</dbReference>
<evidence type="ECO:0000256" key="2">
    <source>
        <dbReference type="ARBA" id="ARBA00023125"/>
    </source>
</evidence>
<dbReference type="Pfam" id="PF07729">
    <property type="entry name" value="FCD"/>
    <property type="match status" value="1"/>
</dbReference>
<dbReference type="Gene3D" id="1.10.10.10">
    <property type="entry name" value="Winged helix-like DNA-binding domain superfamily/Winged helix DNA-binding domain"/>
    <property type="match status" value="1"/>
</dbReference>
<dbReference type="PANTHER" id="PTHR43537">
    <property type="entry name" value="TRANSCRIPTIONAL REGULATOR, GNTR FAMILY"/>
    <property type="match status" value="1"/>
</dbReference>
<feature type="domain" description="HTH gntR-type" evidence="5">
    <location>
        <begin position="9"/>
        <end position="76"/>
    </location>
</feature>
<keyword evidence="2 6" id="KW-0238">DNA-binding</keyword>
<dbReference type="InterPro" id="IPR036390">
    <property type="entry name" value="WH_DNA-bd_sf"/>
</dbReference>
<evidence type="ECO:0000313" key="6">
    <source>
        <dbReference type="EMBL" id="MDQ0509156.1"/>
    </source>
</evidence>
<evidence type="ECO:0000256" key="1">
    <source>
        <dbReference type="ARBA" id="ARBA00023015"/>
    </source>
</evidence>
<evidence type="ECO:0000259" key="5">
    <source>
        <dbReference type="PROSITE" id="PS50949"/>
    </source>
</evidence>
<dbReference type="Gene3D" id="1.20.120.530">
    <property type="entry name" value="GntR ligand-binding domain-like"/>
    <property type="match status" value="1"/>
</dbReference>
<dbReference type="Pfam" id="PF00392">
    <property type="entry name" value="GntR"/>
    <property type="match status" value="1"/>
</dbReference>
<keyword evidence="1" id="KW-0805">Transcription regulation</keyword>
<dbReference type="Proteomes" id="UP001235094">
    <property type="component" value="Unassembled WGS sequence"/>
</dbReference>
<evidence type="ECO:0000256" key="4">
    <source>
        <dbReference type="SAM" id="MobiDB-lite"/>
    </source>
</evidence>
<proteinExistence type="predicted"/>
<dbReference type="InterPro" id="IPR008920">
    <property type="entry name" value="TF_FadR/GntR_C"/>
</dbReference>
<dbReference type="SMART" id="SM00345">
    <property type="entry name" value="HTH_GNTR"/>
    <property type="match status" value="1"/>
</dbReference>
<dbReference type="SUPFAM" id="SSF46785">
    <property type="entry name" value="Winged helix' DNA-binding domain"/>
    <property type="match status" value="1"/>
</dbReference>
<evidence type="ECO:0000313" key="7">
    <source>
        <dbReference type="Proteomes" id="UP001235094"/>
    </source>
</evidence>
<dbReference type="InterPro" id="IPR000524">
    <property type="entry name" value="Tscrpt_reg_HTH_GntR"/>
</dbReference>
<sequence>MAERRRAARHNHQSLAQQIVALALDRGMKAGEHMPEQAIAEACGVSRTPIRSAFKILEKNNILTWKEEEGYFLARSAQDGLSDASLAAADLEQGLFTRILADRAARRISDVQSVSALARRYSASRVEVLNALKILSRDGIVSQLPGSAWAFQPLLDTPPAIAESFAFRLTLEPQAILTPGFGLDPTRASALRAQMRAFQLLPDGRLTAAGFQRLDIDFHVMIAEGSANRFVQGALLAHHRLRRMAQKEAAPPPFRQRQAMEEHLDILDSLERNQLELAADQMVLHLRRSGIRRPETAGRGMSALLRGAQPAPARSKGSAS</sequence>
<reference evidence="6 7" key="1">
    <citation type="submission" date="2023-07" db="EMBL/GenBank/DDBJ databases">
        <title>Genomic Encyclopedia of Type Strains, Phase IV (KMG-IV): sequencing the most valuable type-strain genomes for metagenomic binning, comparative biology and taxonomic classification.</title>
        <authorList>
            <person name="Goeker M."/>
        </authorList>
    </citation>
    <scope>NUCLEOTIDE SEQUENCE [LARGE SCALE GENOMIC DNA]</scope>
    <source>
        <strain evidence="6 7">DSM 15561</strain>
    </source>
</reference>
<gene>
    <name evidence="6" type="ORF">QOZ99_000033</name>
</gene>